<dbReference type="InterPro" id="IPR015865">
    <property type="entry name" value="Riboflavin_kinase_bac/euk"/>
</dbReference>
<evidence type="ECO:0000313" key="10">
    <source>
        <dbReference type="Proteomes" id="UP000265120"/>
    </source>
</evidence>
<evidence type="ECO:0000256" key="7">
    <source>
        <dbReference type="ARBA" id="ARBA00022840"/>
    </source>
</evidence>
<evidence type="ECO:0000256" key="5">
    <source>
        <dbReference type="ARBA" id="ARBA00022679"/>
    </source>
</evidence>
<dbReference type="Gene3D" id="2.40.30.30">
    <property type="entry name" value="Riboflavin kinase-like"/>
    <property type="match status" value="1"/>
</dbReference>
<evidence type="ECO:0000256" key="1">
    <source>
        <dbReference type="ARBA" id="ARBA00005201"/>
    </source>
</evidence>
<dbReference type="InParanoid" id="A0A3P8W8N0"/>
<keyword evidence="10" id="KW-1185">Reference proteome</keyword>
<dbReference type="Proteomes" id="UP000265120">
    <property type="component" value="Chromosome W"/>
</dbReference>
<organism evidence="9 10">
    <name type="scientific">Cynoglossus semilaevis</name>
    <name type="common">Tongue sole</name>
    <dbReference type="NCBI Taxonomy" id="244447"/>
    <lineage>
        <taxon>Eukaryota</taxon>
        <taxon>Metazoa</taxon>
        <taxon>Chordata</taxon>
        <taxon>Craniata</taxon>
        <taxon>Vertebrata</taxon>
        <taxon>Euteleostomi</taxon>
        <taxon>Actinopterygii</taxon>
        <taxon>Neopterygii</taxon>
        <taxon>Teleostei</taxon>
        <taxon>Neoteleostei</taxon>
        <taxon>Acanthomorphata</taxon>
        <taxon>Carangaria</taxon>
        <taxon>Pleuronectiformes</taxon>
        <taxon>Pleuronectoidei</taxon>
        <taxon>Cynoglossidae</taxon>
        <taxon>Cynoglossinae</taxon>
        <taxon>Cynoglossus</taxon>
    </lineage>
</organism>
<dbReference type="Pfam" id="PF01687">
    <property type="entry name" value="Flavokinase"/>
    <property type="match status" value="1"/>
</dbReference>
<dbReference type="UniPathway" id="UPA00276">
    <property type="reaction ID" value="UER00406"/>
</dbReference>
<dbReference type="Ensembl" id="ENSCSET00000021172.1">
    <property type="protein sequence ID" value="ENSCSEP00000020900.1"/>
    <property type="gene ID" value="ENSCSEG00000013352.1"/>
</dbReference>
<dbReference type="EC" id="2.7.1.26" evidence="2"/>
<evidence type="ECO:0000313" key="9">
    <source>
        <dbReference type="Ensembl" id="ENSCSEP00000020900.1"/>
    </source>
</evidence>
<dbReference type="GO" id="GO:0005524">
    <property type="term" value="F:ATP binding"/>
    <property type="evidence" value="ECO:0007669"/>
    <property type="project" value="UniProtKB-KW"/>
</dbReference>
<keyword evidence="5" id="KW-0808">Transferase</keyword>
<dbReference type="GO" id="GO:0009398">
    <property type="term" value="P:FMN biosynthetic process"/>
    <property type="evidence" value="ECO:0007669"/>
    <property type="project" value="UniProtKB-UniPathway"/>
</dbReference>
<reference evidence="9 10" key="1">
    <citation type="journal article" date="2014" name="Nat. Genet.">
        <title>Whole-genome sequence of a flatfish provides insights into ZW sex chromosome evolution and adaptation to a benthic lifestyle.</title>
        <authorList>
            <person name="Chen S."/>
            <person name="Zhang G."/>
            <person name="Shao C."/>
            <person name="Huang Q."/>
            <person name="Liu G."/>
            <person name="Zhang P."/>
            <person name="Song W."/>
            <person name="An N."/>
            <person name="Chalopin D."/>
            <person name="Volff J.N."/>
            <person name="Hong Y."/>
            <person name="Li Q."/>
            <person name="Sha Z."/>
            <person name="Zhou H."/>
            <person name="Xie M."/>
            <person name="Yu Q."/>
            <person name="Liu Y."/>
            <person name="Xiang H."/>
            <person name="Wang N."/>
            <person name="Wu K."/>
            <person name="Yang C."/>
            <person name="Zhou Q."/>
            <person name="Liao X."/>
            <person name="Yang L."/>
            <person name="Hu Q."/>
            <person name="Zhang J."/>
            <person name="Meng L."/>
            <person name="Jin L."/>
            <person name="Tian Y."/>
            <person name="Lian J."/>
            <person name="Yang J."/>
            <person name="Miao G."/>
            <person name="Liu S."/>
            <person name="Liang Z."/>
            <person name="Yan F."/>
            <person name="Li Y."/>
            <person name="Sun B."/>
            <person name="Zhang H."/>
            <person name="Zhang J."/>
            <person name="Zhu Y."/>
            <person name="Du M."/>
            <person name="Zhao Y."/>
            <person name="Schartl M."/>
            <person name="Tang Q."/>
            <person name="Wang J."/>
        </authorList>
    </citation>
    <scope>NUCLEOTIDE SEQUENCE</scope>
</reference>
<dbReference type="GO" id="GO:0008531">
    <property type="term" value="F:riboflavin kinase activity"/>
    <property type="evidence" value="ECO:0007669"/>
    <property type="project" value="UniProtKB-EC"/>
</dbReference>
<dbReference type="SUPFAM" id="SSF82114">
    <property type="entry name" value="Riboflavin kinase-like"/>
    <property type="match status" value="1"/>
</dbReference>
<dbReference type="PANTHER" id="PTHR22749:SF6">
    <property type="entry name" value="RIBOFLAVIN KINASE"/>
    <property type="match status" value="1"/>
</dbReference>
<feature type="domain" description="Riboflavin kinase" evidence="8">
    <location>
        <begin position="7"/>
        <end position="124"/>
    </location>
</feature>
<reference evidence="9" key="2">
    <citation type="submission" date="2025-08" db="UniProtKB">
        <authorList>
            <consortium name="Ensembl"/>
        </authorList>
    </citation>
    <scope>IDENTIFICATION</scope>
</reference>
<reference evidence="9" key="3">
    <citation type="submission" date="2025-09" db="UniProtKB">
        <authorList>
            <consortium name="Ensembl"/>
        </authorList>
    </citation>
    <scope>IDENTIFICATION</scope>
</reference>
<comment type="pathway">
    <text evidence="1">Cofactor biosynthesis; FMN biosynthesis; FMN from riboflavin (ATP route): step 1/1.</text>
</comment>
<keyword evidence="7" id="KW-0067">ATP-binding</keyword>
<accession>A0A3P8W8N0</accession>
<dbReference type="GeneTree" id="ENSGT00390000015537"/>
<protein>
    <recommendedName>
        <fullName evidence="2">riboflavin kinase</fullName>
        <ecNumber evidence="2">2.7.1.26</ecNumber>
    </recommendedName>
</protein>
<evidence type="ECO:0000259" key="8">
    <source>
        <dbReference type="SMART" id="SM00904"/>
    </source>
</evidence>
<dbReference type="AlphaFoldDB" id="A0A3P8W8N0"/>
<evidence type="ECO:0000256" key="6">
    <source>
        <dbReference type="ARBA" id="ARBA00022741"/>
    </source>
</evidence>
<sequence length="144" mass="16272">TNKTDCILHLPYFCRGEVIRGFGRGSKELGIPTAIFPDSVVDNLPANINTGICYGWACVGNGDVHRMVMSIGWNPYYKNTKKSMLSCRGITFEDFYGEILSVVMVGYICPERTFNSLGTLHYFKLPLQKFQTSDFYSSSFLFFS</sequence>
<keyword evidence="6" id="KW-0547">Nucleotide-binding</keyword>
<proteinExistence type="predicted"/>
<dbReference type="SMART" id="SM00904">
    <property type="entry name" value="Flavokinase"/>
    <property type="match status" value="1"/>
</dbReference>
<dbReference type="GO" id="GO:0009231">
    <property type="term" value="P:riboflavin biosynthetic process"/>
    <property type="evidence" value="ECO:0007669"/>
    <property type="project" value="InterPro"/>
</dbReference>
<evidence type="ECO:0000256" key="2">
    <source>
        <dbReference type="ARBA" id="ARBA00012105"/>
    </source>
</evidence>
<keyword evidence="3" id="KW-0285">Flavoprotein</keyword>
<evidence type="ECO:0000256" key="3">
    <source>
        <dbReference type="ARBA" id="ARBA00022630"/>
    </source>
</evidence>
<dbReference type="GO" id="GO:0005739">
    <property type="term" value="C:mitochondrion"/>
    <property type="evidence" value="ECO:0007669"/>
    <property type="project" value="TreeGrafter"/>
</dbReference>
<evidence type="ECO:0000256" key="4">
    <source>
        <dbReference type="ARBA" id="ARBA00022643"/>
    </source>
</evidence>
<name>A0A3P8W8N0_CYNSE</name>
<dbReference type="InterPro" id="IPR023465">
    <property type="entry name" value="Riboflavin_kinase_dom_sf"/>
</dbReference>
<dbReference type="PANTHER" id="PTHR22749">
    <property type="entry name" value="RIBOFLAVIN KINASE/FMN ADENYLYLTRANSFERASE"/>
    <property type="match status" value="1"/>
</dbReference>
<keyword evidence="4" id="KW-0288">FMN</keyword>
<dbReference type="OMA" id="WFVARIR"/>
<dbReference type="STRING" id="244447.ENSCSEP00000020900"/>
<dbReference type="InterPro" id="IPR023468">
    <property type="entry name" value="Riboflavin_kinase"/>
</dbReference>